<dbReference type="eggNOG" id="ENOG5033KZH">
    <property type="taxonomic scope" value="Bacteria"/>
</dbReference>
<dbReference type="HOGENOM" id="CLU_1401528_0_0_10"/>
<proteinExistence type="predicted"/>
<keyword evidence="2" id="KW-1185">Reference proteome</keyword>
<dbReference type="Proteomes" id="UP000008908">
    <property type="component" value="Chromosome"/>
</dbReference>
<accession>G2PIN3</accession>
<dbReference type="EMBL" id="CP002999">
    <property type="protein sequence ID" value="AEM71778.1"/>
    <property type="molecule type" value="Genomic_DNA"/>
</dbReference>
<organism evidence="1 2">
    <name type="scientific">Allomuricauda ruestringensis (strain DSM 13258 / CIP 107369 / LMG 19739 / B1)</name>
    <name type="common">Muricauda ruestringensis</name>
    <dbReference type="NCBI Taxonomy" id="886377"/>
    <lineage>
        <taxon>Bacteria</taxon>
        <taxon>Pseudomonadati</taxon>
        <taxon>Bacteroidota</taxon>
        <taxon>Flavobacteriia</taxon>
        <taxon>Flavobacteriales</taxon>
        <taxon>Flavobacteriaceae</taxon>
        <taxon>Flagellimonas</taxon>
    </lineage>
</organism>
<evidence type="ECO:0000313" key="2">
    <source>
        <dbReference type="Proteomes" id="UP000008908"/>
    </source>
</evidence>
<dbReference type="PROSITE" id="PS51257">
    <property type="entry name" value="PROKAR_LIPOPROTEIN"/>
    <property type="match status" value="1"/>
</dbReference>
<reference evidence="2" key="1">
    <citation type="submission" date="2011-08" db="EMBL/GenBank/DDBJ databases">
        <title>The complete genome of Muricauda ruestringensis DSM 13258.</title>
        <authorList>
            <person name="Lucas S."/>
            <person name="Han J."/>
            <person name="Lapidus A."/>
            <person name="Bruce D."/>
            <person name="Goodwin L."/>
            <person name="Pitluck S."/>
            <person name="Peters L."/>
            <person name="Kyrpides N."/>
            <person name="Mavromatis K."/>
            <person name="Ivanova N."/>
            <person name="Ovchinnikova G."/>
            <person name="Teshima H."/>
            <person name="Detter J.C."/>
            <person name="Tapia R."/>
            <person name="Han C."/>
            <person name="Land M."/>
            <person name="Hauser L."/>
            <person name="Markowitz V."/>
            <person name="Cheng J.-F."/>
            <person name="Hugenholtz P."/>
            <person name="Woyke T."/>
            <person name="Wu D."/>
            <person name="Spring S."/>
            <person name="Schroeder M."/>
            <person name="Brambilla E."/>
            <person name="Klenk H.-P."/>
            <person name="Eisen J.A."/>
        </authorList>
    </citation>
    <scope>NUCLEOTIDE SEQUENCE [LARGE SCALE GENOMIC DNA]</scope>
    <source>
        <strain evidence="2">DSM 13258 / LMG 19739 / B1</strain>
    </source>
</reference>
<reference evidence="1 2" key="2">
    <citation type="journal article" date="2012" name="Stand. Genomic Sci.">
        <title>Complete genome sequence of the facultatively anaerobic, appendaged bacterium Muricauda ruestringensis type strain (B1(T)).</title>
        <authorList>
            <person name="Huntemann M."/>
            <person name="Teshima H."/>
            <person name="Lapidus A."/>
            <person name="Nolan M."/>
            <person name="Lucas S."/>
            <person name="Hammon N."/>
            <person name="Deshpande S."/>
            <person name="Cheng J.F."/>
            <person name="Tapia R."/>
            <person name="Goodwin L.A."/>
            <person name="Pitluck S."/>
            <person name="Liolios K."/>
            <person name="Pagani I."/>
            <person name="Ivanova N."/>
            <person name="Mavromatis K."/>
            <person name="Mikhailova N."/>
            <person name="Pati A."/>
            <person name="Chen A."/>
            <person name="Palaniappan K."/>
            <person name="Land M."/>
            <person name="Hauser L."/>
            <person name="Pan C."/>
            <person name="Brambilla E.M."/>
            <person name="Rohde M."/>
            <person name="Spring S."/>
            <person name="Goker M."/>
            <person name="Detter J.C."/>
            <person name="Bristow J."/>
            <person name="Eisen J.A."/>
            <person name="Markowitz V."/>
            <person name="Hugenholtz P."/>
            <person name="Kyrpides N.C."/>
            <person name="Klenk H.P."/>
            <person name="Woyke T."/>
        </authorList>
    </citation>
    <scope>NUCLEOTIDE SEQUENCE [LARGE SCALE GENOMIC DNA]</scope>
    <source>
        <strain evidence="2">DSM 13258 / LMG 19739 / B1</strain>
    </source>
</reference>
<dbReference type="STRING" id="886377.Murru_2752"/>
<dbReference type="AlphaFoldDB" id="G2PIN3"/>
<gene>
    <name evidence="1" type="ordered locus">Murru_2752</name>
</gene>
<evidence type="ECO:0000313" key="1">
    <source>
        <dbReference type="EMBL" id="AEM71778.1"/>
    </source>
</evidence>
<sequence>MMKTKHISTIVLVVLSLTSCGNSEKKEKTDSEAVPVGMHEAKTETVKASEQNDIDLKQRGDYTQLYAESEDCKLTISQLAKALGYNDNQVEEQSNYQGSCWYKVTHPDNFTVNYGISLEKWGDKAIVEDQIKSGLKNDLIDVQVSESGDTYLKRHPVQGFVLLLNSNYGNPIKISNSYLNTNGHKLTEAQKEERKQNTYKIANYLINAYKN</sequence>
<protein>
    <recommendedName>
        <fullName evidence="3">Lipoprotein</fullName>
    </recommendedName>
</protein>
<dbReference type="KEGG" id="mrs:Murru_2752"/>
<evidence type="ECO:0008006" key="3">
    <source>
        <dbReference type="Google" id="ProtNLM"/>
    </source>
</evidence>
<name>G2PIN3_ALLRU</name>